<comment type="caution">
    <text evidence="2">The sequence shown here is derived from an EMBL/GenBank/DDBJ whole genome shotgun (WGS) entry which is preliminary data.</text>
</comment>
<organism evidence="2 3">
    <name type="scientific">Micromonospora jinlongensis</name>
    <dbReference type="NCBI Taxonomy" id="1287877"/>
    <lineage>
        <taxon>Bacteria</taxon>
        <taxon>Bacillati</taxon>
        <taxon>Actinomycetota</taxon>
        <taxon>Actinomycetes</taxon>
        <taxon>Micromonosporales</taxon>
        <taxon>Micromonosporaceae</taxon>
        <taxon>Micromonospora</taxon>
    </lineage>
</organism>
<name>A0A7Y9X6Y4_9ACTN</name>
<evidence type="ECO:0000256" key="1">
    <source>
        <dbReference type="SAM" id="MobiDB-lite"/>
    </source>
</evidence>
<keyword evidence="3" id="KW-1185">Reference proteome</keyword>
<dbReference type="AlphaFoldDB" id="A0A7Y9X6Y4"/>
<evidence type="ECO:0000313" key="3">
    <source>
        <dbReference type="Proteomes" id="UP000523545"/>
    </source>
</evidence>
<dbReference type="Proteomes" id="UP000523545">
    <property type="component" value="Unassembled WGS sequence"/>
</dbReference>
<accession>A0A7Y9X6Y4</accession>
<sequence>MPSSLAGLAAPGERRAEAGTGGTTFAGRDRGMLEA</sequence>
<dbReference type="EMBL" id="JACCHK010000001">
    <property type="protein sequence ID" value="NYH45203.1"/>
    <property type="molecule type" value="Genomic_DNA"/>
</dbReference>
<protein>
    <submittedName>
        <fullName evidence="2">Uncharacterized protein</fullName>
    </submittedName>
</protein>
<feature type="region of interest" description="Disordered" evidence="1">
    <location>
        <begin position="1"/>
        <end position="35"/>
    </location>
</feature>
<evidence type="ECO:0000313" key="2">
    <source>
        <dbReference type="EMBL" id="NYH45203.1"/>
    </source>
</evidence>
<feature type="compositionally biased region" description="Low complexity" evidence="1">
    <location>
        <begin position="1"/>
        <end position="11"/>
    </location>
</feature>
<reference evidence="2 3" key="1">
    <citation type="submission" date="2020-07" db="EMBL/GenBank/DDBJ databases">
        <title>Sequencing the genomes of 1000 actinobacteria strains.</title>
        <authorList>
            <person name="Klenk H.-P."/>
        </authorList>
    </citation>
    <scope>NUCLEOTIDE SEQUENCE [LARGE SCALE GENOMIC DNA]</scope>
    <source>
        <strain evidence="2 3">DSM 45876</strain>
    </source>
</reference>
<gene>
    <name evidence="2" type="ORF">HNR22_004930</name>
</gene>
<proteinExistence type="predicted"/>